<dbReference type="PANTHER" id="PTHR42951">
    <property type="entry name" value="METALLO-BETA-LACTAMASE DOMAIN-CONTAINING"/>
    <property type="match status" value="1"/>
</dbReference>
<proteinExistence type="predicted"/>
<dbReference type="GO" id="GO:0016787">
    <property type="term" value="F:hydrolase activity"/>
    <property type="evidence" value="ECO:0007669"/>
    <property type="project" value="UniProtKB-KW"/>
</dbReference>
<accession>A0A6P0GE66</accession>
<feature type="domain" description="Metallo-beta-lactamase" evidence="1">
    <location>
        <begin position="47"/>
        <end position="228"/>
    </location>
</feature>
<reference evidence="2 3" key="1">
    <citation type="submission" date="2019-12" db="EMBL/GenBank/DDBJ databases">
        <title>WGS of CPCC 203550 I12A-02606.</title>
        <authorList>
            <person name="Jiang Z."/>
        </authorList>
    </citation>
    <scope>NUCLEOTIDE SEQUENCE [LARGE SCALE GENOMIC DNA]</scope>
    <source>
        <strain evidence="2 3">I12A-02606</strain>
    </source>
</reference>
<dbReference type="InterPro" id="IPR001279">
    <property type="entry name" value="Metallo-B-lactamas"/>
</dbReference>
<dbReference type="SMART" id="SM00849">
    <property type="entry name" value="Lactamase_B"/>
    <property type="match status" value="1"/>
</dbReference>
<dbReference type="CDD" id="cd16282">
    <property type="entry name" value="metallo-hydrolase-like_MBL-fold"/>
    <property type="match status" value="1"/>
</dbReference>
<dbReference type="Gene3D" id="3.60.15.10">
    <property type="entry name" value="Ribonuclease Z/Hydroxyacylglutathione hydrolase-like"/>
    <property type="match status" value="1"/>
</dbReference>
<dbReference type="PANTHER" id="PTHR42951:SF4">
    <property type="entry name" value="ACYL-COENZYME A THIOESTERASE MBLAC2"/>
    <property type="match status" value="1"/>
</dbReference>
<dbReference type="SUPFAM" id="SSF56281">
    <property type="entry name" value="Metallo-hydrolase/oxidoreductase"/>
    <property type="match status" value="1"/>
</dbReference>
<evidence type="ECO:0000313" key="2">
    <source>
        <dbReference type="EMBL" id="NEM05499.1"/>
    </source>
</evidence>
<evidence type="ECO:0000259" key="1">
    <source>
        <dbReference type="SMART" id="SM00849"/>
    </source>
</evidence>
<sequence>MGAHGAALPGQPPAAGGPVTTAIEAAALEQVAPGVFAYVQPDGSWMINNTGVVTGDDGAGLMVDTTSTEARNRALLAAVGSVAPGTLRALVNTHHHGDHTFGNWLVPADTPVVGHVHAREDQLAAGLLAAQVLTGPDYGHLEVRPPDLTFTGALTLYLGEREVELHAVGPAHTRGDVVVWLPAERVAFAGDIAFAGGQPFLAEGSVAGYPRALAALRALEPEVLVPGHGPVCRGEEVTRLLDELTGYAAFVDAASREGHAAGWSPLQTARRHADNAYAGWQESERLVGNLHRAYAELDGRPPGERLPLADIWPDMVAFHGGPIGCRA</sequence>
<dbReference type="InterPro" id="IPR050855">
    <property type="entry name" value="NDM-1-like"/>
</dbReference>
<evidence type="ECO:0000313" key="3">
    <source>
        <dbReference type="Proteomes" id="UP000471126"/>
    </source>
</evidence>
<name>A0A6P0GE66_9ACTN</name>
<gene>
    <name evidence="2" type="ORF">GCU54_05620</name>
</gene>
<dbReference type="InterPro" id="IPR036866">
    <property type="entry name" value="RibonucZ/Hydroxyglut_hydro"/>
</dbReference>
<comment type="caution">
    <text evidence="2">The sequence shown here is derived from an EMBL/GenBank/DDBJ whole genome shotgun (WGS) entry which is preliminary data.</text>
</comment>
<dbReference type="Proteomes" id="UP000471126">
    <property type="component" value="Unassembled WGS sequence"/>
</dbReference>
<dbReference type="Pfam" id="PF00753">
    <property type="entry name" value="Lactamase_B"/>
    <property type="match status" value="1"/>
</dbReference>
<keyword evidence="2" id="KW-0378">Hydrolase</keyword>
<dbReference type="EMBL" id="JAAGWE010000011">
    <property type="protein sequence ID" value="NEM05499.1"/>
    <property type="molecule type" value="Genomic_DNA"/>
</dbReference>
<dbReference type="AlphaFoldDB" id="A0A6P0GE66"/>
<protein>
    <submittedName>
        <fullName evidence="2">MBL fold metallo-hydrolase</fullName>
    </submittedName>
</protein>
<organism evidence="2 3">
    <name type="scientific">Geodermatophilus normandii</name>
    <dbReference type="NCBI Taxonomy" id="1137989"/>
    <lineage>
        <taxon>Bacteria</taxon>
        <taxon>Bacillati</taxon>
        <taxon>Actinomycetota</taxon>
        <taxon>Actinomycetes</taxon>
        <taxon>Geodermatophilales</taxon>
        <taxon>Geodermatophilaceae</taxon>
        <taxon>Geodermatophilus</taxon>
    </lineage>
</organism>